<dbReference type="FunFam" id="2.30.30.40:FF:000072">
    <property type="entry name" value="Unconventional Myosin IB"/>
    <property type="match status" value="1"/>
</dbReference>
<dbReference type="CDD" id="cd00174">
    <property type="entry name" value="SH3"/>
    <property type="match status" value="1"/>
</dbReference>
<dbReference type="OrthoDB" id="1716625at2759"/>
<dbReference type="PROSITE" id="PS50002">
    <property type="entry name" value="SH3"/>
    <property type="match status" value="1"/>
</dbReference>
<sequence>MHTSSTVKKYVEALYDYDATDGDELSIAKGDIIAVVEELDEGWWVGELVSSNGAGGGQARRGMFPANYCKQCDPPATPTTPAPPPPAAPVQLPVPSATPTYPSMAQVAAVASIVARPTHHVWWWWIGATT</sequence>
<dbReference type="EMBL" id="KZ992098">
    <property type="protein sequence ID" value="RKP22443.1"/>
    <property type="molecule type" value="Genomic_DNA"/>
</dbReference>
<gene>
    <name evidence="4" type="ORF">SYNPS1DRAFT_31961</name>
</gene>
<evidence type="ECO:0000313" key="4">
    <source>
        <dbReference type="EMBL" id="RKP22443.1"/>
    </source>
</evidence>
<evidence type="ECO:0000313" key="5">
    <source>
        <dbReference type="Proteomes" id="UP000278143"/>
    </source>
</evidence>
<dbReference type="PANTHER" id="PTHR45929:SF7">
    <property type="entry name" value="LAS SEVENTEEN-BINDING PROTEIN 1"/>
    <property type="match status" value="1"/>
</dbReference>
<protein>
    <submittedName>
        <fullName evidence="4">SH3 domain-containing protein</fullName>
    </submittedName>
</protein>
<proteinExistence type="predicted"/>
<keyword evidence="1 2" id="KW-0728">SH3 domain</keyword>
<organism evidence="4 5">
    <name type="scientific">Syncephalis pseudoplumigaleata</name>
    <dbReference type="NCBI Taxonomy" id="1712513"/>
    <lineage>
        <taxon>Eukaryota</taxon>
        <taxon>Fungi</taxon>
        <taxon>Fungi incertae sedis</taxon>
        <taxon>Zoopagomycota</taxon>
        <taxon>Zoopagomycotina</taxon>
        <taxon>Zoopagomycetes</taxon>
        <taxon>Zoopagales</taxon>
        <taxon>Piptocephalidaceae</taxon>
        <taxon>Syncephalis</taxon>
    </lineage>
</organism>
<name>A0A4P9YRD6_9FUNG</name>
<dbReference type="InterPro" id="IPR036028">
    <property type="entry name" value="SH3-like_dom_sf"/>
</dbReference>
<keyword evidence="5" id="KW-1185">Reference proteome</keyword>
<reference evidence="5" key="1">
    <citation type="journal article" date="2018" name="Nat. Microbiol.">
        <title>Leveraging single-cell genomics to expand the fungal tree of life.</title>
        <authorList>
            <person name="Ahrendt S.R."/>
            <person name="Quandt C.A."/>
            <person name="Ciobanu D."/>
            <person name="Clum A."/>
            <person name="Salamov A."/>
            <person name="Andreopoulos B."/>
            <person name="Cheng J.F."/>
            <person name="Woyke T."/>
            <person name="Pelin A."/>
            <person name="Henrissat B."/>
            <person name="Reynolds N.K."/>
            <person name="Benny G.L."/>
            <person name="Smith M.E."/>
            <person name="James T.Y."/>
            <person name="Grigoriev I.V."/>
        </authorList>
    </citation>
    <scope>NUCLEOTIDE SEQUENCE [LARGE SCALE GENOMIC DNA]</scope>
    <source>
        <strain evidence="5">Benny S71-1</strain>
    </source>
</reference>
<evidence type="ECO:0000259" key="3">
    <source>
        <dbReference type="PROSITE" id="PS50002"/>
    </source>
</evidence>
<evidence type="ECO:0000256" key="1">
    <source>
        <dbReference type="ARBA" id="ARBA00022443"/>
    </source>
</evidence>
<evidence type="ECO:0000256" key="2">
    <source>
        <dbReference type="PROSITE-ProRule" id="PRU00192"/>
    </source>
</evidence>
<dbReference type="InterPro" id="IPR050670">
    <property type="entry name" value="STAM"/>
</dbReference>
<feature type="domain" description="SH3" evidence="3">
    <location>
        <begin position="6"/>
        <end position="74"/>
    </location>
</feature>
<accession>A0A4P9YRD6</accession>
<dbReference type="Proteomes" id="UP000278143">
    <property type="component" value="Unassembled WGS sequence"/>
</dbReference>
<dbReference type="Gene3D" id="2.30.30.40">
    <property type="entry name" value="SH3 Domains"/>
    <property type="match status" value="1"/>
</dbReference>
<dbReference type="SUPFAM" id="SSF50044">
    <property type="entry name" value="SH3-domain"/>
    <property type="match status" value="1"/>
</dbReference>
<dbReference type="PRINTS" id="PR00499">
    <property type="entry name" value="P67PHOX"/>
</dbReference>
<dbReference type="SMART" id="SM00326">
    <property type="entry name" value="SH3"/>
    <property type="match status" value="1"/>
</dbReference>
<dbReference type="PANTHER" id="PTHR45929">
    <property type="entry name" value="JAK PATHWAY SIGNAL TRANSDUCTION ADAPTOR MOLECULE"/>
    <property type="match status" value="1"/>
</dbReference>
<dbReference type="InterPro" id="IPR001452">
    <property type="entry name" value="SH3_domain"/>
</dbReference>
<dbReference type="AlphaFoldDB" id="A0A4P9YRD6"/>
<dbReference type="PRINTS" id="PR00452">
    <property type="entry name" value="SH3DOMAIN"/>
</dbReference>
<dbReference type="Pfam" id="PF00018">
    <property type="entry name" value="SH3_1"/>
    <property type="match status" value="1"/>
</dbReference>